<feature type="transmembrane region" description="Helical" evidence="12">
    <location>
        <begin position="289"/>
        <end position="308"/>
    </location>
</feature>
<sequence>MLFLLLTSLFLYSPHSSLAYEDPRVPLCNTKNAHAANSTFDTNLAVALAILRKTTAATGFNATTVGNSTADSVTALALCRANLFSQDCQTCVDAATLGIRDSCPNATVAQVWYTSCMVRYSRINFINQSDSSIAFILYNPLDAPDHEEYDRKVRILMQNLSDAAGVSNTRSAVAKTSFGTRNIYGYVDCTRDISGSDCTTCLLDAAYAIPSCCSGKWAGWIGTPTCNIQFNLDPVDHNDWINNPPEINTDISTAPASLPSPPLPMVRPPANQTTSRGGGGRLNGKETGVVIAVVVAFILVVGLVVVRWRVGSEKGKRAVEMEEMTMTMMESIGVRSFVYDLDVLVAATDNFSPANQLGGGGFGSVYRGKLSSGEEIAVKKLKAGSTQGIQEFLNEVNSLVNMQHRNLVKLLGCFVQGEEMMLVYEYLPNKSLDYFLFDKSKSALLGWTKRFNIIMGVARGLLYLHEDSQIRIIHRDIKASNILLDEQMNPKISDFGLARLFSDEQSRLRTRRIVGTL</sequence>
<dbReference type="PROSITE" id="PS50011">
    <property type="entry name" value="PROTEIN_KINASE_DOM"/>
    <property type="match status" value="1"/>
</dbReference>
<evidence type="ECO:0000256" key="1">
    <source>
        <dbReference type="ARBA" id="ARBA00022527"/>
    </source>
</evidence>
<evidence type="ECO:0000256" key="12">
    <source>
        <dbReference type="SAM" id="Phobius"/>
    </source>
</evidence>
<name>A0A2R6PA13_ACTCC</name>
<evidence type="ECO:0000259" key="15">
    <source>
        <dbReference type="PROSITE" id="PS51473"/>
    </source>
</evidence>
<dbReference type="InterPro" id="IPR017441">
    <property type="entry name" value="Protein_kinase_ATP_BS"/>
</dbReference>
<dbReference type="InterPro" id="IPR011009">
    <property type="entry name" value="Kinase-like_dom_sf"/>
</dbReference>
<comment type="caution">
    <text evidence="16">The sequence shown here is derived from an EMBL/GenBank/DDBJ whole genome shotgun (WGS) entry which is preliminary data.</text>
</comment>
<evidence type="ECO:0000259" key="14">
    <source>
        <dbReference type="PROSITE" id="PS50011"/>
    </source>
</evidence>
<evidence type="ECO:0000256" key="2">
    <source>
        <dbReference type="ARBA" id="ARBA00022679"/>
    </source>
</evidence>
<evidence type="ECO:0000256" key="10">
    <source>
        <dbReference type="PROSITE-ProRule" id="PRU10141"/>
    </source>
</evidence>
<keyword evidence="6 16" id="KW-0418">Kinase</keyword>
<dbReference type="PROSITE" id="PS00108">
    <property type="entry name" value="PROTEIN_KINASE_ST"/>
    <property type="match status" value="1"/>
</dbReference>
<evidence type="ECO:0000313" key="17">
    <source>
        <dbReference type="Proteomes" id="UP000241394"/>
    </source>
</evidence>
<keyword evidence="12" id="KW-1133">Transmembrane helix</keyword>
<organism evidence="16 17">
    <name type="scientific">Actinidia chinensis var. chinensis</name>
    <name type="common">Chinese soft-hair kiwi</name>
    <dbReference type="NCBI Taxonomy" id="1590841"/>
    <lineage>
        <taxon>Eukaryota</taxon>
        <taxon>Viridiplantae</taxon>
        <taxon>Streptophyta</taxon>
        <taxon>Embryophyta</taxon>
        <taxon>Tracheophyta</taxon>
        <taxon>Spermatophyta</taxon>
        <taxon>Magnoliopsida</taxon>
        <taxon>eudicotyledons</taxon>
        <taxon>Gunneridae</taxon>
        <taxon>Pentapetalae</taxon>
        <taxon>asterids</taxon>
        <taxon>Ericales</taxon>
        <taxon>Actinidiaceae</taxon>
        <taxon>Actinidia</taxon>
    </lineage>
</organism>
<proteinExistence type="predicted"/>
<dbReference type="PROSITE" id="PS00107">
    <property type="entry name" value="PROTEIN_KINASE_ATP"/>
    <property type="match status" value="1"/>
</dbReference>
<keyword evidence="7 10" id="KW-0067">ATP-binding</keyword>
<keyword evidence="3 13" id="KW-0732">Signal</keyword>
<feature type="signal peptide" evidence="13">
    <location>
        <begin position="1"/>
        <end position="19"/>
    </location>
</feature>
<dbReference type="InterPro" id="IPR052059">
    <property type="entry name" value="CR_Ser/Thr_kinase"/>
</dbReference>
<keyword evidence="9" id="KW-0325">Glycoprotein</keyword>
<evidence type="ECO:0000256" key="4">
    <source>
        <dbReference type="ARBA" id="ARBA00022737"/>
    </source>
</evidence>
<reference evidence="17" key="2">
    <citation type="journal article" date="2018" name="BMC Genomics">
        <title>A manually annotated Actinidia chinensis var. chinensis (kiwifruit) genome highlights the challenges associated with draft genomes and gene prediction in plants.</title>
        <authorList>
            <person name="Pilkington S.M."/>
            <person name="Crowhurst R."/>
            <person name="Hilario E."/>
            <person name="Nardozza S."/>
            <person name="Fraser L."/>
            <person name="Peng Y."/>
            <person name="Gunaseelan K."/>
            <person name="Simpson R."/>
            <person name="Tahir J."/>
            <person name="Deroles S.C."/>
            <person name="Templeton K."/>
            <person name="Luo Z."/>
            <person name="Davy M."/>
            <person name="Cheng C."/>
            <person name="McNeilage M."/>
            <person name="Scaglione D."/>
            <person name="Liu Y."/>
            <person name="Zhang Q."/>
            <person name="Datson P."/>
            <person name="De Silva N."/>
            <person name="Gardiner S.E."/>
            <person name="Bassett H."/>
            <person name="Chagne D."/>
            <person name="McCallum J."/>
            <person name="Dzierzon H."/>
            <person name="Deng C."/>
            <person name="Wang Y.Y."/>
            <person name="Barron L."/>
            <person name="Manako K."/>
            <person name="Bowen J."/>
            <person name="Foster T.M."/>
            <person name="Erridge Z.A."/>
            <person name="Tiffin H."/>
            <person name="Waite C.N."/>
            <person name="Davies K.M."/>
            <person name="Grierson E.P."/>
            <person name="Laing W.A."/>
            <person name="Kirk R."/>
            <person name="Chen X."/>
            <person name="Wood M."/>
            <person name="Montefiori M."/>
            <person name="Brummell D.A."/>
            <person name="Schwinn K.E."/>
            <person name="Catanach A."/>
            <person name="Fullerton C."/>
            <person name="Li D."/>
            <person name="Meiyalaghan S."/>
            <person name="Nieuwenhuizen N."/>
            <person name="Read N."/>
            <person name="Prakash R."/>
            <person name="Hunter D."/>
            <person name="Zhang H."/>
            <person name="McKenzie M."/>
            <person name="Knabel M."/>
            <person name="Harris A."/>
            <person name="Allan A.C."/>
            <person name="Gleave A."/>
            <person name="Chen A."/>
            <person name="Janssen B.J."/>
            <person name="Plunkett B."/>
            <person name="Ampomah-Dwamena C."/>
            <person name="Voogd C."/>
            <person name="Leif D."/>
            <person name="Lafferty D."/>
            <person name="Souleyre E.J.F."/>
            <person name="Varkonyi-Gasic E."/>
            <person name="Gambi F."/>
            <person name="Hanley J."/>
            <person name="Yao J.L."/>
            <person name="Cheung J."/>
            <person name="David K.M."/>
            <person name="Warren B."/>
            <person name="Marsh K."/>
            <person name="Snowden K.C."/>
            <person name="Lin-Wang K."/>
            <person name="Brian L."/>
            <person name="Martinez-Sanchez M."/>
            <person name="Wang M."/>
            <person name="Ileperuma N."/>
            <person name="Macnee N."/>
            <person name="Campin R."/>
            <person name="McAtee P."/>
            <person name="Drummond R.S.M."/>
            <person name="Espley R.V."/>
            <person name="Ireland H.S."/>
            <person name="Wu R."/>
            <person name="Atkinson R.G."/>
            <person name="Karunairetnam S."/>
            <person name="Bulley S."/>
            <person name="Chunkath S."/>
            <person name="Hanley Z."/>
            <person name="Storey R."/>
            <person name="Thrimawithana A.H."/>
            <person name="Thomson S."/>
            <person name="David C."/>
            <person name="Testolin R."/>
            <person name="Huang H."/>
            <person name="Hellens R.P."/>
            <person name="Schaffer R.J."/>
        </authorList>
    </citation>
    <scope>NUCLEOTIDE SEQUENCE [LARGE SCALE GENOMIC DNA]</scope>
    <source>
        <strain evidence="17">cv. Red5</strain>
    </source>
</reference>
<dbReference type="InParanoid" id="A0A2R6PA13"/>
<evidence type="ECO:0000256" key="3">
    <source>
        <dbReference type="ARBA" id="ARBA00022729"/>
    </source>
</evidence>
<dbReference type="FunFam" id="1.10.510.10:FF:001019">
    <property type="entry name" value="G-type lectin S-receptor-like serine/threonine-protein kinase B120"/>
    <property type="match status" value="1"/>
</dbReference>
<feature type="compositionally biased region" description="Pro residues" evidence="11">
    <location>
        <begin position="258"/>
        <end position="267"/>
    </location>
</feature>
<feature type="region of interest" description="Disordered" evidence="11">
    <location>
        <begin position="250"/>
        <end position="281"/>
    </location>
</feature>
<keyword evidence="17" id="KW-1185">Reference proteome</keyword>
<accession>A0A2R6PA13</accession>
<reference evidence="16 17" key="1">
    <citation type="submission" date="2017-07" db="EMBL/GenBank/DDBJ databases">
        <title>An improved, manually edited Actinidia chinensis var. chinensis (kiwifruit) genome highlights the challenges associated with draft genomes and gene prediction in plants.</title>
        <authorList>
            <person name="Pilkington S."/>
            <person name="Crowhurst R."/>
            <person name="Hilario E."/>
            <person name="Nardozza S."/>
            <person name="Fraser L."/>
            <person name="Peng Y."/>
            <person name="Gunaseelan K."/>
            <person name="Simpson R."/>
            <person name="Tahir J."/>
            <person name="Deroles S."/>
            <person name="Templeton K."/>
            <person name="Luo Z."/>
            <person name="Davy M."/>
            <person name="Cheng C."/>
            <person name="Mcneilage M."/>
            <person name="Scaglione D."/>
            <person name="Liu Y."/>
            <person name="Zhang Q."/>
            <person name="Datson P."/>
            <person name="De Silva N."/>
            <person name="Gardiner S."/>
            <person name="Bassett H."/>
            <person name="Chagne D."/>
            <person name="Mccallum J."/>
            <person name="Dzierzon H."/>
            <person name="Deng C."/>
            <person name="Wang Y.-Y."/>
            <person name="Barron N."/>
            <person name="Manako K."/>
            <person name="Bowen J."/>
            <person name="Foster T."/>
            <person name="Erridge Z."/>
            <person name="Tiffin H."/>
            <person name="Waite C."/>
            <person name="Davies K."/>
            <person name="Grierson E."/>
            <person name="Laing W."/>
            <person name="Kirk R."/>
            <person name="Chen X."/>
            <person name="Wood M."/>
            <person name="Montefiori M."/>
            <person name="Brummell D."/>
            <person name="Schwinn K."/>
            <person name="Catanach A."/>
            <person name="Fullerton C."/>
            <person name="Li D."/>
            <person name="Meiyalaghan S."/>
            <person name="Nieuwenhuizen N."/>
            <person name="Read N."/>
            <person name="Prakash R."/>
            <person name="Hunter D."/>
            <person name="Zhang H."/>
            <person name="Mckenzie M."/>
            <person name="Knabel M."/>
            <person name="Harris A."/>
            <person name="Allan A."/>
            <person name="Chen A."/>
            <person name="Janssen B."/>
            <person name="Plunkett B."/>
            <person name="Dwamena C."/>
            <person name="Voogd C."/>
            <person name="Leif D."/>
            <person name="Lafferty D."/>
            <person name="Souleyre E."/>
            <person name="Varkonyi-Gasic E."/>
            <person name="Gambi F."/>
            <person name="Hanley J."/>
            <person name="Yao J.-L."/>
            <person name="Cheung J."/>
            <person name="David K."/>
            <person name="Warren B."/>
            <person name="Marsh K."/>
            <person name="Snowden K."/>
            <person name="Lin-Wang K."/>
            <person name="Brian L."/>
            <person name="Martinez-Sanchez M."/>
            <person name="Wang M."/>
            <person name="Ileperuma N."/>
            <person name="Macnee N."/>
            <person name="Campin R."/>
            <person name="Mcatee P."/>
            <person name="Drummond R."/>
            <person name="Espley R."/>
            <person name="Ireland H."/>
            <person name="Wu R."/>
            <person name="Atkinson R."/>
            <person name="Karunairetnam S."/>
            <person name="Bulley S."/>
            <person name="Chunkath S."/>
            <person name="Hanley Z."/>
            <person name="Storey R."/>
            <person name="Thrimawithana A."/>
            <person name="Thomson S."/>
            <person name="David C."/>
            <person name="Testolin R."/>
        </authorList>
    </citation>
    <scope>NUCLEOTIDE SEQUENCE [LARGE SCALE GENOMIC DNA]</scope>
    <source>
        <strain evidence="17">cv. Red5</strain>
        <tissue evidence="16">Young leaf</tissue>
    </source>
</reference>
<dbReference type="Gramene" id="PSR87825">
    <property type="protein sequence ID" value="PSR87825"/>
    <property type="gene ID" value="CEY00_Acc30854"/>
</dbReference>
<dbReference type="Gene3D" id="3.30.430.20">
    <property type="entry name" value="Gnk2 domain, C-X8-C-X2-C motif"/>
    <property type="match status" value="2"/>
</dbReference>
<feature type="domain" description="Protein kinase" evidence="14">
    <location>
        <begin position="351"/>
        <end position="517"/>
    </location>
</feature>
<keyword evidence="8 16" id="KW-0675">Receptor</keyword>
<dbReference type="AlphaFoldDB" id="A0A2R6PA13"/>
<dbReference type="InterPro" id="IPR008271">
    <property type="entry name" value="Ser/Thr_kinase_AS"/>
</dbReference>
<dbReference type="FunFam" id="3.30.200.20:FF:000162">
    <property type="entry name" value="Adenine nucleotide alpha hydrolase-like domain kinase"/>
    <property type="match status" value="1"/>
</dbReference>
<dbReference type="InterPro" id="IPR000719">
    <property type="entry name" value="Prot_kinase_dom"/>
</dbReference>
<dbReference type="InterPro" id="IPR038408">
    <property type="entry name" value="GNK2_sf"/>
</dbReference>
<dbReference type="Pfam" id="PF01657">
    <property type="entry name" value="Stress-antifung"/>
    <property type="match status" value="2"/>
</dbReference>
<evidence type="ECO:0000256" key="11">
    <source>
        <dbReference type="SAM" id="MobiDB-lite"/>
    </source>
</evidence>
<feature type="chain" id="PRO_5015319684" evidence="13">
    <location>
        <begin position="20"/>
        <end position="517"/>
    </location>
</feature>
<dbReference type="GO" id="GO:0005524">
    <property type="term" value="F:ATP binding"/>
    <property type="evidence" value="ECO:0007669"/>
    <property type="project" value="UniProtKB-UniRule"/>
</dbReference>
<dbReference type="Proteomes" id="UP000241394">
    <property type="component" value="Chromosome LG27"/>
</dbReference>
<dbReference type="Gene3D" id="1.10.510.10">
    <property type="entry name" value="Transferase(Phosphotransferase) domain 1"/>
    <property type="match status" value="1"/>
</dbReference>
<gene>
    <name evidence="16" type="ORF">CEY00_Acc30854</name>
</gene>
<dbReference type="GO" id="GO:0004674">
    <property type="term" value="F:protein serine/threonine kinase activity"/>
    <property type="evidence" value="ECO:0007669"/>
    <property type="project" value="UniProtKB-KW"/>
</dbReference>
<dbReference type="STRING" id="1590841.A0A2R6PA13"/>
<keyword evidence="12" id="KW-0812">Transmembrane</keyword>
<dbReference type="PANTHER" id="PTHR47973">
    <property type="entry name" value="CYSTEINE-RICH RECEPTOR-LIKE PROTEIN KINASE 3"/>
    <property type="match status" value="1"/>
</dbReference>
<dbReference type="EMBL" id="NKQK01000027">
    <property type="protein sequence ID" value="PSR87825.1"/>
    <property type="molecule type" value="Genomic_DNA"/>
</dbReference>
<keyword evidence="5 10" id="KW-0547">Nucleotide-binding</keyword>
<dbReference type="OrthoDB" id="1715443at2759"/>
<keyword evidence="12" id="KW-0472">Membrane</keyword>
<dbReference type="SUPFAM" id="SSF56112">
    <property type="entry name" value="Protein kinase-like (PK-like)"/>
    <property type="match status" value="1"/>
</dbReference>
<feature type="binding site" evidence="10">
    <location>
        <position position="380"/>
    </location>
    <ligand>
        <name>ATP</name>
        <dbReference type="ChEBI" id="CHEBI:30616"/>
    </ligand>
</feature>
<evidence type="ECO:0000256" key="6">
    <source>
        <dbReference type="ARBA" id="ARBA00022777"/>
    </source>
</evidence>
<evidence type="ECO:0000313" key="16">
    <source>
        <dbReference type="EMBL" id="PSR87825.1"/>
    </source>
</evidence>
<keyword evidence="2" id="KW-0808">Transferase</keyword>
<dbReference type="InterPro" id="IPR001245">
    <property type="entry name" value="Ser-Thr/Tyr_kinase_cat_dom"/>
</dbReference>
<evidence type="ECO:0000256" key="13">
    <source>
        <dbReference type="SAM" id="SignalP"/>
    </source>
</evidence>
<evidence type="ECO:0000256" key="8">
    <source>
        <dbReference type="ARBA" id="ARBA00023170"/>
    </source>
</evidence>
<dbReference type="OMA" id="HNDWINN"/>
<evidence type="ECO:0000256" key="7">
    <source>
        <dbReference type="ARBA" id="ARBA00022840"/>
    </source>
</evidence>
<evidence type="ECO:0000256" key="9">
    <source>
        <dbReference type="ARBA" id="ARBA00023180"/>
    </source>
</evidence>
<feature type="domain" description="Gnk2-homologous" evidence="15">
    <location>
        <begin position="21"/>
        <end position="125"/>
    </location>
</feature>
<evidence type="ECO:0000256" key="5">
    <source>
        <dbReference type="ARBA" id="ARBA00022741"/>
    </source>
</evidence>
<dbReference type="InterPro" id="IPR002902">
    <property type="entry name" value="GNK2"/>
</dbReference>
<protein>
    <submittedName>
        <fullName evidence="16">Cysteine-rich receptor-like protein kinase</fullName>
    </submittedName>
</protein>
<dbReference type="CDD" id="cd23509">
    <property type="entry name" value="Gnk2-like"/>
    <property type="match status" value="2"/>
</dbReference>
<feature type="domain" description="Gnk2-homologous" evidence="15">
    <location>
        <begin position="131"/>
        <end position="235"/>
    </location>
</feature>
<dbReference type="Gene3D" id="3.30.200.20">
    <property type="entry name" value="Phosphorylase Kinase, domain 1"/>
    <property type="match status" value="1"/>
</dbReference>
<dbReference type="SMART" id="SM00220">
    <property type="entry name" value="S_TKc"/>
    <property type="match status" value="1"/>
</dbReference>
<dbReference type="PROSITE" id="PS51473">
    <property type="entry name" value="GNK2"/>
    <property type="match status" value="2"/>
</dbReference>
<keyword evidence="4" id="KW-0677">Repeat</keyword>
<keyword evidence="1" id="KW-0723">Serine/threonine-protein kinase</keyword>
<dbReference type="Pfam" id="PF07714">
    <property type="entry name" value="PK_Tyr_Ser-Thr"/>
    <property type="match status" value="1"/>
</dbReference>